<dbReference type="InterPro" id="IPR010998">
    <property type="entry name" value="Integrase_recombinase_N"/>
</dbReference>
<organism evidence="7 8">
    <name type="scientific">Ornithinibacter aureus</name>
    <dbReference type="NCBI Taxonomy" id="622664"/>
    <lineage>
        <taxon>Bacteria</taxon>
        <taxon>Bacillati</taxon>
        <taxon>Actinomycetota</taxon>
        <taxon>Actinomycetes</taxon>
        <taxon>Micrococcales</taxon>
        <taxon>Intrasporangiaceae</taxon>
        <taxon>Ornithinibacter</taxon>
    </lineage>
</organism>
<comment type="caution">
    <text evidence="7">The sequence shown here is derived from an EMBL/GenBank/DDBJ whole genome shotgun (WGS) entry which is preliminary data.</text>
</comment>
<keyword evidence="2 4" id="KW-0238">DNA-binding</keyword>
<dbReference type="SUPFAM" id="SSF56349">
    <property type="entry name" value="DNA breaking-rejoining enzymes"/>
    <property type="match status" value="1"/>
</dbReference>
<comment type="similarity">
    <text evidence="1">Belongs to the 'phage' integrase family.</text>
</comment>
<evidence type="ECO:0000259" key="6">
    <source>
        <dbReference type="PROSITE" id="PS51900"/>
    </source>
</evidence>
<name>A0ABP8K1Z9_9MICO</name>
<dbReference type="Proteomes" id="UP001500390">
    <property type="component" value="Unassembled WGS sequence"/>
</dbReference>
<sequence length="377" mass="41695">MAASLVEDRWTVRDRATGKRVPSAVHGKGSRWRARYIDPQGKEQAKRFARKVDAERWIEVQRAGVLRGDHVSVRDARTTVEDWCQQWLVAYGTRKASTVRQARTHVAQIEAEFGPLALVDVKPSAVKAWTARLANEGKAKSYVYALHRRLSQIMGDAVHDGLIPRNPCSRRTSPGAGSQRPYVATTEQVWAIHDAIEAHARPAILLGAFAGLRVSEAAALRRDDVDFMRGVIHPAIQWGDEPLKTETSRTSIPIPRELATMLATDEPTIVAGAYGRPVGPWQIERAFREARAKVAGLPEGFRFHDLRHYFASMLIASGLDVKVVQARLRHASATTTLNVYGHLFPDADETSRAAVSAVLAMRPVTASTDTFTETTMP</sequence>
<dbReference type="Gene3D" id="1.10.150.130">
    <property type="match status" value="1"/>
</dbReference>
<gene>
    <name evidence="7" type="ORF">GCM10023153_24630</name>
</gene>
<keyword evidence="8" id="KW-1185">Reference proteome</keyword>
<feature type="domain" description="Core-binding (CB)" evidence="6">
    <location>
        <begin position="78"/>
        <end position="158"/>
    </location>
</feature>
<protein>
    <submittedName>
        <fullName evidence="7">Site-specific integrase</fullName>
    </submittedName>
</protein>
<dbReference type="PANTHER" id="PTHR30349">
    <property type="entry name" value="PHAGE INTEGRASE-RELATED"/>
    <property type="match status" value="1"/>
</dbReference>
<dbReference type="Pfam" id="PF26003">
    <property type="entry name" value="Integrase_N_phage"/>
    <property type="match status" value="1"/>
</dbReference>
<feature type="domain" description="Tyr recombinase" evidence="5">
    <location>
        <begin position="179"/>
        <end position="355"/>
    </location>
</feature>
<dbReference type="InterPro" id="IPR058717">
    <property type="entry name" value="Phage_L5_Integrase_N"/>
</dbReference>
<accession>A0ABP8K1Z9</accession>
<evidence type="ECO:0000256" key="1">
    <source>
        <dbReference type="ARBA" id="ARBA00008857"/>
    </source>
</evidence>
<dbReference type="Gene3D" id="1.10.443.10">
    <property type="entry name" value="Intergrase catalytic core"/>
    <property type="match status" value="1"/>
</dbReference>
<dbReference type="EMBL" id="BAABFX010000033">
    <property type="protein sequence ID" value="GAA4399050.1"/>
    <property type="molecule type" value="Genomic_DNA"/>
</dbReference>
<evidence type="ECO:0000313" key="8">
    <source>
        <dbReference type="Proteomes" id="UP001500390"/>
    </source>
</evidence>
<dbReference type="InterPro" id="IPR002104">
    <property type="entry name" value="Integrase_catalytic"/>
</dbReference>
<dbReference type="InterPro" id="IPR013762">
    <property type="entry name" value="Integrase-like_cat_sf"/>
</dbReference>
<dbReference type="CDD" id="cd01189">
    <property type="entry name" value="INT_ICEBs1_C_like"/>
    <property type="match status" value="1"/>
</dbReference>
<evidence type="ECO:0000256" key="3">
    <source>
        <dbReference type="ARBA" id="ARBA00023172"/>
    </source>
</evidence>
<evidence type="ECO:0000256" key="4">
    <source>
        <dbReference type="PROSITE-ProRule" id="PRU01248"/>
    </source>
</evidence>
<reference evidence="8" key="1">
    <citation type="journal article" date="2019" name="Int. J. Syst. Evol. Microbiol.">
        <title>The Global Catalogue of Microorganisms (GCM) 10K type strain sequencing project: providing services to taxonomists for standard genome sequencing and annotation.</title>
        <authorList>
            <consortium name="The Broad Institute Genomics Platform"/>
            <consortium name="The Broad Institute Genome Sequencing Center for Infectious Disease"/>
            <person name="Wu L."/>
            <person name="Ma J."/>
        </authorList>
    </citation>
    <scope>NUCLEOTIDE SEQUENCE [LARGE SCALE GENOMIC DNA]</scope>
    <source>
        <strain evidence="8">JCM 17738</strain>
    </source>
</reference>
<keyword evidence="3" id="KW-0233">DNA recombination</keyword>
<dbReference type="Pfam" id="PF00589">
    <property type="entry name" value="Phage_integrase"/>
    <property type="match status" value="1"/>
</dbReference>
<proteinExistence type="inferred from homology"/>
<dbReference type="InterPro" id="IPR050090">
    <property type="entry name" value="Tyrosine_recombinase_XerCD"/>
</dbReference>
<evidence type="ECO:0000259" key="5">
    <source>
        <dbReference type="PROSITE" id="PS51898"/>
    </source>
</evidence>
<evidence type="ECO:0000313" key="7">
    <source>
        <dbReference type="EMBL" id="GAA4399050.1"/>
    </source>
</evidence>
<dbReference type="PANTHER" id="PTHR30349:SF64">
    <property type="entry name" value="PROPHAGE INTEGRASE INTD-RELATED"/>
    <property type="match status" value="1"/>
</dbReference>
<dbReference type="PROSITE" id="PS51900">
    <property type="entry name" value="CB"/>
    <property type="match status" value="1"/>
</dbReference>
<dbReference type="RefSeq" id="WP_159899743.1">
    <property type="nucleotide sequence ID" value="NZ_BAABFX010000033.1"/>
</dbReference>
<dbReference type="PROSITE" id="PS51898">
    <property type="entry name" value="TYR_RECOMBINASE"/>
    <property type="match status" value="1"/>
</dbReference>
<evidence type="ECO:0000256" key="2">
    <source>
        <dbReference type="ARBA" id="ARBA00023125"/>
    </source>
</evidence>
<dbReference type="InterPro" id="IPR011010">
    <property type="entry name" value="DNA_brk_join_enz"/>
</dbReference>
<dbReference type="InterPro" id="IPR044068">
    <property type="entry name" value="CB"/>
</dbReference>